<dbReference type="EMBL" id="JXJN01005959">
    <property type="status" value="NOT_ANNOTATED_CDS"/>
    <property type="molecule type" value="Genomic_DNA"/>
</dbReference>
<sequence>MNDKTVWLVCYCVLVCGYINLLLAFYEQPLIGTFNPFHATAATSDMSCHTRRLEAGKRICSLTNFLKA</sequence>
<reference evidence="3" key="1">
    <citation type="submission" date="2015-01" db="EMBL/GenBank/DDBJ databases">
        <authorList>
            <person name="Aksoy S."/>
            <person name="Warren W."/>
            <person name="Wilson R.K."/>
        </authorList>
    </citation>
    <scope>NUCLEOTIDE SEQUENCE [LARGE SCALE GENOMIC DNA]</scope>
    <source>
        <strain evidence="3">IAEA</strain>
    </source>
</reference>
<keyword evidence="1" id="KW-0812">Transmembrane</keyword>
<dbReference type="Proteomes" id="UP000092460">
    <property type="component" value="Unassembled WGS sequence"/>
</dbReference>
<protein>
    <submittedName>
        <fullName evidence="2">Uncharacterized protein</fullName>
    </submittedName>
</protein>
<organism evidence="2 3">
    <name type="scientific">Glossina palpalis gambiensis</name>
    <dbReference type="NCBI Taxonomy" id="67801"/>
    <lineage>
        <taxon>Eukaryota</taxon>
        <taxon>Metazoa</taxon>
        <taxon>Ecdysozoa</taxon>
        <taxon>Arthropoda</taxon>
        <taxon>Hexapoda</taxon>
        <taxon>Insecta</taxon>
        <taxon>Pterygota</taxon>
        <taxon>Neoptera</taxon>
        <taxon>Endopterygota</taxon>
        <taxon>Diptera</taxon>
        <taxon>Brachycera</taxon>
        <taxon>Muscomorpha</taxon>
        <taxon>Hippoboscoidea</taxon>
        <taxon>Glossinidae</taxon>
        <taxon>Glossina</taxon>
    </lineage>
</organism>
<dbReference type="VEuPathDB" id="VectorBase:GPPI013321"/>
<accession>A0A1B0AYU5</accession>
<proteinExistence type="predicted"/>
<evidence type="ECO:0000313" key="3">
    <source>
        <dbReference type="Proteomes" id="UP000092460"/>
    </source>
</evidence>
<dbReference type="EMBL" id="JXJN01005957">
    <property type="status" value="NOT_ANNOTATED_CDS"/>
    <property type="molecule type" value="Genomic_DNA"/>
</dbReference>
<keyword evidence="1" id="KW-1133">Transmembrane helix</keyword>
<feature type="transmembrane region" description="Helical" evidence="1">
    <location>
        <begin position="6"/>
        <end position="26"/>
    </location>
</feature>
<evidence type="ECO:0000313" key="2">
    <source>
        <dbReference type="EnsemblMetazoa" id="GPPI013321-PA"/>
    </source>
</evidence>
<reference evidence="2" key="2">
    <citation type="submission" date="2020-05" db="UniProtKB">
        <authorList>
            <consortium name="EnsemblMetazoa"/>
        </authorList>
    </citation>
    <scope>IDENTIFICATION</scope>
    <source>
        <strain evidence="2">IAEA</strain>
    </source>
</reference>
<keyword evidence="3" id="KW-1185">Reference proteome</keyword>
<dbReference type="EnsemblMetazoa" id="GPPI013321-RA">
    <property type="protein sequence ID" value="GPPI013321-PA"/>
    <property type="gene ID" value="GPPI013321"/>
</dbReference>
<name>A0A1B0AYU5_9MUSC</name>
<keyword evidence="1" id="KW-0472">Membrane</keyword>
<dbReference type="AlphaFoldDB" id="A0A1B0AYU5"/>
<dbReference type="EMBL" id="JXJN01005958">
    <property type="status" value="NOT_ANNOTATED_CDS"/>
    <property type="molecule type" value="Genomic_DNA"/>
</dbReference>
<evidence type="ECO:0000256" key="1">
    <source>
        <dbReference type="SAM" id="Phobius"/>
    </source>
</evidence>